<comment type="catalytic activity">
    <reaction evidence="6 7">
        <text>orotidine 5'-phosphate + H(+) = UMP + CO2</text>
        <dbReference type="Rhea" id="RHEA:11596"/>
        <dbReference type="ChEBI" id="CHEBI:15378"/>
        <dbReference type="ChEBI" id="CHEBI:16526"/>
        <dbReference type="ChEBI" id="CHEBI:57538"/>
        <dbReference type="ChEBI" id="CHEBI:57865"/>
        <dbReference type="EC" id="4.1.1.23"/>
    </reaction>
</comment>
<dbReference type="InterPro" id="IPR013785">
    <property type="entry name" value="Aldolase_TIM"/>
</dbReference>
<evidence type="ECO:0000256" key="4">
    <source>
        <dbReference type="ARBA" id="ARBA00022975"/>
    </source>
</evidence>
<keyword evidence="5 7" id="KW-0456">Lyase</keyword>
<evidence type="ECO:0000259" key="8">
    <source>
        <dbReference type="SMART" id="SM00934"/>
    </source>
</evidence>
<dbReference type="EC" id="4.1.1.23" evidence="7"/>
<proteinExistence type="inferred from homology"/>
<dbReference type="InterPro" id="IPR001754">
    <property type="entry name" value="OMPdeCOase_dom"/>
</dbReference>
<dbReference type="PANTHER" id="PTHR43375:SF1">
    <property type="entry name" value="OROTIDINE 5'-PHOSPHATE DECARBOXYLASE"/>
    <property type="match status" value="1"/>
</dbReference>
<dbReference type="Gene3D" id="3.20.20.70">
    <property type="entry name" value="Aldolase class I"/>
    <property type="match status" value="1"/>
</dbReference>
<evidence type="ECO:0000313" key="9">
    <source>
        <dbReference type="EMBL" id="MFA9479682.1"/>
    </source>
</evidence>
<dbReference type="EMBL" id="JBGUBD010000011">
    <property type="protein sequence ID" value="MFA9479682.1"/>
    <property type="molecule type" value="Genomic_DNA"/>
</dbReference>
<evidence type="ECO:0000256" key="5">
    <source>
        <dbReference type="ARBA" id="ARBA00023239"/>
    </source>
</evidence>
<reference evidence="9 10" key="1">
    <citation type="submission" date="2024-08" db="EMBL/GenBank/DDBJ databases">
        <title>Whole-genome sequencing of halo(alkali)philic microorganisms from hypersaline lakes.</title>
        <authorList>
            <person name="Sorokin D.Y."/>
            <person name="Merkel A.Y."/>
            <person name="Messina E."/>
            <person name="Yakimov M."/>
        </authorList>
    </citation>
    <scope>NUCLEOTIDE SEQUENCE [LARGE SCALE GENOMIC DNA]</scope>
    <source>
        <strain evidence="9 10">AB-hyl4</strain>
    </source>
</reference>
<dbReference type="HAMAP" id="MF_01215">
    <property type="entry name" value="OMPdecase_type2"/>
    <property type="match status" value="1"/>
</dbReference>
<evidence type="ECO:0000256" key="6">
    <source>
        <dbReference type="ARBA" id="ARBA00049157"/>
    </source>
</evidence>
<comment type="caution">
    <text evidence="9">The sequence shown here is derived from an EMBL/GenBank/DDBJ whole genome shotgun (WGS) entry which is preliminary data.</text>
</comment>
<dbReference type="NCBIfam" id="TIGR02127">
    <property type="entry name" value="pyrF_sub2"/>
    <property type="match status" value="1"/>
</dbReference>
<feature type="domain" description="Orotidine 5'-phosphate decarboxylase" evidence="8">
    <location>
        <begin position="18"/>
        <end position="272"/>
    </location>
</feature>
<keyword evidence="3 7" id="KW-0210">Decarboxylase</keyword>
<dbReference type="InterPro" id="IPR011995">
    <property type="entry name" value="OMPdecase_type-2"/>
</dbReference>
<gene>
    <name evidence="7 9" type="primary">pyrF</name>
    <name evidence="9" type="ORF">ACERK3_15445</name>
</gene>
<evidence type="ECO:0000256" key="7">
    <source>
        <dbReference type="HAMAP-Rule" id="MF_01215"/>
    </source>
</evidence>
<evidence type="ECO:0000313" key="10">
    <source>
        <dbReference type="Proteomes" id="UP001575105"/>
    </source>
</evidence>
<evidence type="ECO:0000256" key="1">
    <source>
        <dbReference type="ARBA" id="ARBA00004861"/>
    </source>
</evidence>
<dbReference type="GO" id="GO:0004590">
    <property type="term" value="F:orotidine-5'-phosphate decarboxylase activity"/>
    <property type="evidence" value="ECO:0007669"/>
    <property type="project" value="UniProtKB-EC"/>
</dbReference>
<dbReference type="SMART" id="SM00934">
    <property type="entry name" value="OMPdecase"/>
    <property type="match status" value="1"/>
</dbReference>
<dbReference type="RefSeq" id="WP_425346696.1">
    <property type="nucleotide sequence ID" value="NZ_JBGUBD010000011.1"/>
</dbReference>
<dbReference type="InterPro" id="IPR011060">
    <property type="entry name" value="RibuloseP-bd_barrel"/>
</dbReference>
<dbReference type="Proteomes" id="UP001575105">
    <property type="component" value="Unassembled WGS sequence"/>
</dbReference>
<organism evidence="9 10">
    <name type="scientific">Natronomicrosphaera hydrolytica</name>
    <dbReference type="NCBI Taxonomy" id="3242702"/>
    <lineage>
        <taxon>Bacteria</taxon>
        <taxon>Pseudomonadati</taxon>
        <taxon>Planctomycetota</taxon>
        <taxon>Phycisphaerae</taxon>
        <taxon>Phycisphaerales</taxon>
        <taxon>Phycisphaeraceae</taxon>
        <taxon>Natronomicrosphaera</taxon>
    </lineage>
</organism>
<dbReference type="PANTHER" id="PTHR43375">
    <property type="entry name" value="OROTIDINE 5'-PHOSPHATE DECARBOXYLASE"/>
    <property type="match status" value="1"/>
</dbReference>
<dbReference type="Pfam" id="PF00215">
    <property type="entry name" value="OMPdecase"/>
    <property type="match status" value="1"/>
</dbReference>
<keyword evidence="4 7" id="KW-0665">Pyrimidine biosynthesis</keyword>
<comment type="similarity">
    <text evidence="2 7">Belongs to the OMP decarboxylase family. Type 2 subfamily.</text>
</comment>
<dbReference type="CDD" id="cd04725">
    <property type="entry name" value="OMP_decarboxylase_like"/>
    <property type="match status" value="1"/>
</dbReference>
<protein>
    <recommendedName>
        <fullName evidence="7">Orotidine 5'-phosphate decarboxylase</fullName>
        <ecNumber evidence="7">4.1.1.23</ecNumber>
    </recommendedName>
    <alternativeName>
        <fullName evidence="7">OMP decarboxylase</fullName>
        <shortName evidence="7">OMPDCase</shortName>
        <shortName evidence="7">OMPdecase</shortName>
    </alternativeName>
</protein>
<comment type="pathway">
    <text evidence="1 7">Pyrimidine metabolism; UMP biosynthesis via de novo pathway; UMP from orotate: step 2/2.</text>
</comment>
<evidence type="ECO:0000256" key="3">
    <source>
        <dbReference type="ARBA" id="ARBA00022793"/>
    </source>
</evidence>
<evidence type="ECO:0000256" key="2">
    <source>
        <dbReference type="ARBA" id="ARBA00008847"/>
    </source>
</evidence>
<name>A0ABV4UA46_9BACT</name>
<sequence>MNAFTDRFLAAADDKGAPVCVGLDPVYERLPASLQQRAADAGARVHAIHSFCQGVLEAVADHVPAVKFQAACFERYRAPGFAVLFELIQQARELGLIVILDAKRGDIGTSSAHYAVGLLADPQGPDALTVNAYLGADGLEPFTDLAAVEGKGLFALVRTSNPGGDAIQGLTLTDGRTVGEAVADVVADLGKRDTYIGDRGYSLLGAVVGATKPADAKSLRDRMPEQLFLVPGFGAQGGTADDVRACFKPDRTGAIVTASRSVLYAYEKSDVADWQTAIATAAGDLNQQIADILK</sequence>
<keyword evidence="10" id="KW-1185">Reference proteome</keyword>
<dbReference type="SUPFAM" id="SSF51366">
    <property type="entry name" value="Ribulose-phoshate binding barrel"/>
    <property type="match status" value="1"/>
</dbReference>
<accession>A0ABV4UA46</accession>
<feature type="active site" description="Proton donor" evidence="7">
    <location>
        <position position="103"/>
    </location>
</feature>